<dbReference type="EMBL" id="KN821000">
    <property type="protein sequence ID" value="KIJ05402.1"/>
    <property type="molecule type" value="Genomic_DNA"/>
</dbReference>
<feature type="region of interest" description="Disordered" evidence="1">
    <location>
        <begin position="67"/>
        <end position="123"/>
    </location>
</feature>
<proteinExistence type="predicted"/>
<reference evidence="2 3" key="1">
    <citation type="submission" date="2014-06" db="EMBL/GenBank/DDBJ databases">
        <authorList>
            <consortium name="DOE Joint Genome Institute"/>
            <person name="Kuo A."/>
            <person name="Kohler A."/>
            <person name="Nagy L.G."/>
            <person name="Floudas D."/>
            <person name="Copeland A."/>
            <person name="Barry K.W."/>
            <person name="Cichocki N."/>
            <person name="Veneault-Fourrey C."/>
            <person name="LaButti K."/>
            <person name="Lindquist E.A."/>
            <person name="Lipzen A."/>
            <person name="Lundell T."/>
            <person name="Morin E."/>
            <person name="Murat C."/>
            <person name="Sun H."/>
            <person name="Tunlid A."/>
            <person name="Henrissat B."/>
            <person name="Grigoriev I.V."/>
            <person name="Hibbett D.S."/>
            <person name="Martin F."/>
            <person name="Nordberg H.P."/>
            <person name="Cantor M.N."/>
            <person name="Hua S.X."/>
        </authorList>
    </citation>
    <scope>NUCLEOTIDE SEQUENCE [LARGE SCALE GENOMIC DNA]</scope>
    <source>
        <strain evidence="2 3">ATCC 200175</strain>
    </source>
</reference>
<feature type="non-terminal residue" evidence="2">
    <location>
        <position position="1"/>
    </location>
</feature>
<evidence type="ECO:0000313" key="2">
    <source>
        <dbReference type="EMBL" id="KIJ05402.1"/>
    </source>
</evidence>
<evidence type="ECO:0000313" key="3">
    <source>
        <dbReference type="Proteomes" id="UP000053647"/>
    </source>
</evidence>
<feature type="compositionally biased region" description="Low complexity" evidence="1">
    <location>
        <begin position="108"/>
        <end position="117"/>
    </location>
</feature>
<evidence type="ECO:0000256" key="1">
    <source>
        <dbReference type="SAM" id="MobiDB-lite"/>
    </source>
</evidence>
<feature type="non-terminal residue" evidence="2">
    <location>
        <position position="149"/>
    </location>
</feature>
<feature type="region of interest" description="Disordered" evidence="1">
    <location>
        <begin position="1"/>
        <end position="20"/>
    </location>
</feature>
<keyword evidence="3" id="KW-1185">Reference proteome</keyword>
<protein>
    <submittedName>
        <fullName evidence="2">Uncharacterized protein</fullName>
    </submittedName>
</protein>
<accession>A0A0C9TB09</accession>
<dbReference type="AlphaFoldDB" id="A0A0C9TB09"/>
<reference evidence="3" key="2">
    <citation type="submission" date="2015-01" db="EMBL/GenBank/DDBJ databases">
        <title>Evolutionary Origins and Diversification of the Mycorrhizal Mutualists.</title>
        <authorList>
            <consortium name="DOE Joint Genome Institute"/>
            <consortium name="Mycorrhizal Genomics Consortium"/>
            <person name="Kohler A."/>
            <person name="Kuo A."/>
            <person name="Nagy L.G."/>
            <person name="Floudas D."/>
            <person name="Copeland A."/>
            <person name="Barry K.W."/>
            <person name="Cichocki N."/>
            <person name="Veneault-Fourrey C."/>
            <person name="LaButti K."/>
            <person name="Lindquist E.A."/>
            <person name="Lipzen A."/>
            <person name="Lundell T."/>
            <person name="Morin E."/>
            <person name="Murat C."/>
            <person name="Riley R."/>
            <person name="Ohm R."/>
            <person name="Sun H."/>
            <person name="Tunlid A."/>
            <person name="Henrissat B."/>
            <person name="Grigoriev I.V."/>
            <person name="Hibbett D.S."/>
            <person name="Martin F."/>
        </authorList>
    </citation>
    <scope>NUCLEOTIDE SEQUENCE [LARGE SCALE GENOMIC DNA]</scope>
    <source>
        <strain evidence="3">ATCC 200175</strain>
    </source>
</reference>
<gene>
    <name evidence="2" type="ORF">PAXINDRAFT_159054</name>
</gene>
<dbReference type="Proteomes" id="UP000053647">
    <property type="component" value="Unassembled WGS sequence"/>
</dbReference>
<dbReference type="HOGENOM" id="CLU_1754095_0_0_1"/>
<sequence>MRVNDAPQRNLRYRPSSLELPAPVEQVLVLDSDRDPYNASRPSWGVVGGVGWPKGLVFVHGAGERETGMYFTRRRQQSGKRAKKHTQKDKQRSKKKRSDASDLDSDSNRSGSDSNSGEAGPGVDEEFKAAARAIARCVDMFCNVEKVIK</sequence>
<feature type="compositionally biased region" description="Basic residues" evidence="1">
    <location>
        <begin position="72"/>
        <end position="97"/>
    </location>
</feature>
<name>A0A0C9TB09_PAXIN</name>
<organism evidence="2 3">
    <name type="scientific">Paxillus involutus ATCC 200175</name>
    <dbReference type="NCBI Taxonomy" id="664439"/>
    <lineage>
        <taxon>Eukaryota</taxon>
        <taxon>Fungi</taxon>
        <taxon>Dikarya</taxon>
        <taxon>Basidiomycota</taxon>
        <taxon>Agaricomycotina</taxon>
        <taxon>Agaricomycetes</taxon>
        <taxon>Agaricomycetidae</taxon>
        <taxon>Boletales</taxon>
        <taxon>Paxilineae</taxon>
        <taxon>Paxillaceae</taxon>
        <taxon>Paxillus</taxon>
    </lineage>
</organism>